<dbReference type="PANTHER" id="PTHR44835:SF1">
    <property type="entry name" value="PROTEIN O-GLCNAC TRANSFERASE"/>
    <property type="match status" value="1"/>
</dbReference>
<name>A0A2T4II04_9RHOO</name>
<dbReference type="Gene3D" id="1.25.40.10">
    <property type="entry name" value="Tetratricopeptide repeat domain"/>
    <property type="match status" value="1"/>
</dbReference>
<dbReference type="UniPathway" id="UPA00378"/>
<dbReference type="Pfam" id="PF13432">
    <property type="entry name" value="TPR_16"/>
    <property type="match status" value="1"/>
</dbReference>
<accession>A0A2T4II04</accession>
<evidence type="ECO:0000256" key="6">
    <source>
        <dbReference type="ARBA" id="ARBA00022737"/>
    </source>
</evidence>
<feature type="repeat" description="TPR" evidence="8">
    <location>
        <begin position="249"/>
        <end position="282"/>
    </location>
</feature>
<feature type="domain" description="O-GlcNAc transferase C-terminal" evidence="9">
    <location>
        <begin position="333"/>
        <end position="479"/>
    </location>
</feature>
<dbReference type="Pfam" id="PF14559">
    <property type="entry name" value="TPR_19"/>
    <property type="match status" value="1"/>
</dbReference>
<feature type="repeat" description="TPR" evidence="8">
    <location>
        <begin position="147"/>
        <end position="180"/>
    </location>
</feature>
<dbReference type="Gene3D" id="3.40.50.11380">
    <property type="match status" value="1"/>
</dbReference>
<evidence type="ECO:0000256" key="2">
    <source>
        <dbReference type="ARBA" id="ARBA00005386"/>
    </source>
</evidence>
<keyword evidence="7 8" id="KW-0802">TPR repeat</keyword>
<comment type="caution">
    <text evidence="10">The sequence shown here is derived from an EMBL/GenBank/DDBJ whole genome shotgun (WGS) entry which is preliminary data.</text>
</comment>
<evidence type="ECO:0000256" key="8">
    <source>
        <dbReference type="PROSITE-ProRule" id="PRU00339"/>
    </source>
</evidence>
<protein>
    <recommendedName>
        <fullName evidence="3">protein O-GlcNAc transferase</fullName>
        <ecNumber evidence="3">2.4.1.255</ecNumber>
    </recommendedName>
</protein>
<comment type="pathway">
    <text evidence="1">Protein modification; protein glycosylation.</text>
</comment>
<dbReference type="InterPro" id="IPR051939">
    <property type="entry name" value="Glycosyltr_41/O-GlcNAc_trsf"/>
</dbReference>
<feature type="domain" description="O-GlcNAc transferase C-terminal" evidence="9">
    <location>
        <begin position="505"/>
        <end position="677"/>
    </location>
</feature>
<sequence length="710" mass="77624">MTESEMKALPDGNADEELIALFSQGQMQSLLERSAILLEKYPAYAFGWKAHGLAQLALGRRGEAMPALRRALDLQPRDAEGWTNLGILLLEQEKAQEAEEALRRALAIDRDLSAALSALGVYLVRSRREGEAEPLLLRALSLQPGSPRIHRGLGEIQLRRGELEQAERSFKQELAVQPDDLEVKLLLGQVFHRQGRLGDAAKVFVHITQQCPDHVDAFSSLGLVLQQGGNLPGAEVAMRRVTELLPDSAEAFNNLGNTLQTQGRFIEAQSCYRRALALRPGFYAAHSNLINAMNESERITPQMCLTEARRYGESLSGAGAGPYAEWGCDPAPARLRIGLVSGGLRRGPIAYFTLGVLHALDRSQIEIIAYPTNDSGDELTEAFRAQCDRWQPIRGLDDDAAAARIHADGVHVLIDMAGHGADNRLPVFARKPAPVQVSWPGYFATTGVQQMDWFIGDCVSLPESLRAHFTEQICYLPDTRLCFTPPDDAPDVSELPLLRTAFPTFASFQRLSALSDQTLVLWARVLNSVPSARLRLQAREFAYAPTVAAVRTQLQSCGLDPARVDFHGTSSFADYLAAYRDVDVVLDSISFSSAARACEALWMGVPTVTLAGDSLITRQGAGVLHAAGLDGWIARSVDEYVDLAVRAVSRPAELASLRSGMRDRLTTSALCDAGRFSRALEAAFWRMWEVQAGGRMLERVIDQSTIAGGA</sequence>
<dbReference type="PROSITE" id="PS50293">
    <property type="entry name" value="TPR_REGION"/>
    <property type="match status" value="1"/>
</dbReference>
<organism evidence="10 11">
    <name type="scientific">Pseudothauera lacus</name>
    <dbReference type="NCBI Taxonomy" id="2136175"/>
    <lineage>
        <taxon>Bacteria</taxon>
        <taxon>Pseudomonadati</taxon>
        <taxon>Pseudomonadota</taxon>
        <taxon>Betaproteobacteria</taxon>
        <taxon>Rhodocyclales</taxon>
        <taxon>Zoogloeaceae</taxon>
        <taxon>Pseudothauera</taxon>
    </lineage>
</organism>
<dbReference type="GO" id="GO:0097363">
    <property type="term" value="F:protein O-acetylglucosaminyltransferase activity"/>
    <property type="evidence" value="ECO:0007669"/>
    <property type="project" value="UniProtKB-EC"/>
</dbReference>
<feature type="repeat" description="TPR" evidence="8">
    <location>
        <begin position="79"/>
        <end position="112"/>
    </location>
</feature>
<feature type="repeat" description="TPR" evidence="8">
    <location>
        <begin position="45"/>
        <end position="78"/>
    </location>
</feature>
<evidence type="ECO:0000256" key="1">
    <source>
        <dbReference type="ARBA" id="ARBA00004922"/>
    </source>
</evidence>
<dbReference type="SMART" id="SM00028">
    <property type="entry name" value="TPR"/>
    <property type="match status" value="7"/>
</dbReference>
<evidence type="ECO:0000313" key="10">
    <source>
        <dbReference type="EMBL" id="PTD97356.1"/>
    </source>
</evidence>
<reference evidence="10 11" key="2">
    <citation type="submission" date="2018-04" db="EMBL/GenBank/DDBJ databases">
        <title>Thauera lacus sp. nov., isolated from an saline lake in Inner Mongolia, China.</title>
        <authorList>
            <person name="Liang Q.-Y."/>
        </authorList>
    </citation>
    <scope>NUCLEOTIDE SEQUENCE [LARGE SCALE GENOMIC DNA]</scope>
    <source>
        <strain evidence="10 11">D20</strain>
    </source>
</reference>
<dbReference type="InterPro" id="IPR011990">
    <property type="entry name" value="TPR-like_helical_dom_sf"/>
</dbReference>
<gene>
    <name evidence="10" type="ORF">C8261_04955</name>
</gene>
<evidence type="ECO:0000256" key="4">
    <source>
        <dbReference type="ARBA" id="ARBA00022676"/>
    </source>
</evidence>
<dbReference type="InterPro" id="IPR019734">
    <property type="entry name" value="TPR_rpt"/>
</dbReference>
<dbReference type="Pfam" id="PF13844">
    <property type="entry name" value="Glyco_transf_41"/>
    <property type="match status" value="2"/>
</dbReference>
<dbReference type="OrthoDB" id="101857at2"/>
<dbReference type="Gene3D" id="3.40.50.2000">
    <property type="entry name" value="Glycogen Phosphorylase B"/>
    <property type="match status" value="1"/>
</dbReference>
<keyword evidence="4" id="KW-0328">Glycosyltransferase</keyword>
<reference evidence="10 11" key="1">
    <citation type="submission" date="2018-03" db="EMBL/GenBank/DDBJ databases">
        <authorList>
            <person name="Keele B.F."/>
        </authorList>
    </citation>
    <scope>NUCLEOTIDE SEQUENCE [LARGE SCALE GENOMIC DNA]</scope>
    <source>
        <strain evidence="10 11">D20</strain>
    </source>
</reference>
<evidence type="ECO:0000256" key="7">
    <source>
        <dbReference type="ARBA" id="ARBA00022803"/>
    </source>
</evidence>
<evidence type="ECO:0000256" key="5">
    <source>
        <dbReference type="ARBA" id="ARBA00022679"/>
    </source>
</evidence>
<dbReference type="Proteomes" id="UP000241193">
    <property type="component" value="Unassembled WGS sequence"/>
</dbReference>
<keyword evidence="6" id="KW-0677">Repeat</keyword>
<evidence type="ECO:0000313" key="11">
    <source>
        <dbReference type="Proteomes" id="UP000241193"/>
    </source>
</evidence>
<dbReference type="AlphaFoldDB" id="A0A2T4II04"/>
<dbReference type="PANTHER" id="PTHR44835">
    <property type="entry name" value="UDP-N-ACETYLGLUCOSAMINE--PEPTIDE N-ACETYLGLUCOSAMINYLTRANSFERASE SPINDLY-RELATED"/>
    <property type="match status" value="1"/>
</dbReference>
<keyword evidence="11" id="KW-1185">Reference proteome</keyword>
<dbReference type="Pfam" id="PF00515">
    <property type="entry name" value="TPR_1"/>
    <property type="match status" value="1"/>
</dbReference>
<comment type="similarity">
    <text evidence="2">Belongs to the glycosyltransferase 41 family. O-GlcNAc transferase subfamily.</text>
</comment>
<dbReference type="SUPFAM" id="SSF48452">
    <property type="entry name" value="TPR-like"/>
    <property type="match status" value="1"/>
</dbReference>
<dbReference type="RefSeq" id="WP_107492556.1">
    <property type="nucleotide sequence ID" value="NZ_PZKC01000003.1"/>
</dbReference>
<dbReference type="EMBL" id="PZKC01000003">
    <property type="protein sequence ID" value="PTD97356.1"/>
    <property type="molecule type" value="Genomic_DNA"/>
</dbReference>
<evidence type="ECO:0000256" key="3">
    <source>
        <dbReference type="ARBA" id="ARBA00011970"/>
    </source>
</evidence>
<dbReference type="InterPro" id="IPR029489">
    <property type="entry name" value="OGT/SEC/SPY_C"/>
</dbReference>
<proteinExistence type="inferred from homology"/>
<evidence type="ECO:0000259" key="9">
    <source>
        <dbReference type="Pfam" id="PF13844"/>
    </source>
</evidence>
<keyword evidence="5" id="KW-0808">Transferase</keyword>
<dbReference type="EC" id="2.4.1.255" evidence="3"/>
<dbReference type="PROSITE" id="PS50005">
    <property type="entry name" value="TPR"/>
    <property type="match status" value="4"/>
</dbReference>